<dbReference type="Pfam" id="PF23726">
    <property type="entry name" value="Beta-prop_RSE1_2nd"/>
    <property type="match status" value="1"/>
</dbReference>
<organism evidence="4 5">
    <name type="scientific">Limulus polyphemus</name>
    <name type="common">Atlantic horseshoe crab</name>
    <dbReference type="NCBI Taxonomy" id="6850"/>
    <lineage>
        <taxon>Eukaryota</taxon>
        <taxon>Metazoa</taxon>
        <taxon>Ecdysozoa</taxon>
        <taxon>Arthropoda</taxon>
        <taxon>Chelicerata</taxon>
        <taxon>Merostomata</taxon>
        <taxon>Xiphosura</taxon>
        <taxon>Limulidae</taxon>
        <taxon>Limulus</taxon>
    </lineage>
</organism>
<feature type="compositionally biased region" description="Basic and acidic residues" evidence="1">
    <location>
        <begin position="59"/>
        <end position="71"/>
    </location>
</feature>
<dbReference type="InterPro" id="IPR004871">
    <property type="entry name" value="RSE1/DDB1/CPSF1_C"/>
</dbReference>
<dbReference type="Proteomes" id="UP000694941">
    <property type="component" value="Unplaced"/>
</dbReference>
<protein>
    <submittedName>
        <fullName evidence="5">Cleavage and polyadenylation specificity factor subunit 1-like</fullName>
    </submittedName>
</protein>
<accession>A0ABM1T1C0</accession>
<sequence>YVLTLFNDGMRSVRNFSFDRAAASVLTTCMTICEEGYLFLGSRLGNSLLLRYMEKVKDTTAEENKTEDKNTPGEPPTKRKKLETLGDWMASDVALIEDPDELEVYGTAMQATKQLTAFTFEVCDSLLNIAPCGQISMGEPAFLSEEFSGNPDPDVELVSTAGYGKNGALCILQRSVRPQVVTTFELPGCVDMWTVVAPPESPVQEVKEVEDNKEKDQEKKDSESTDEAKKDEQNLVNTHAFLILSRLDSSMILQTGQEINELDHSGFSTQASTVYAGNIGNNRYILQVSPMGVRLLEGVKQLQHIPLDVGSPIVLASIADPYVIIMSAEGLAIQLTLRQEHSVFLGVSRPMLAAGKSKIVTLCLYKDISGLFNTAPRQDINEEVQQKVSSARSTEIRNSFTFETSGVDDEDELLYGDSTNKDGDLDSAFPLPSVKSPSVSKIFEVIEVKPTYWLFVVRENGVLEIYSLPDYKLCYLVKNFPMGQKVLVDSVQMTLGSGCDEQLMGCSSFVKFSKRARVDEELLIYEAFPFYETQTENHLKLRFKKLSHGIILKERRMFKARRKPEAVDQEKVIDRHCSLRYYGDISGYSGVFICGPYPHWLFMTTRGELRSHPMGIDGGVSCFAPFHNVNCPKGFLYFNKQDELRICVLPTHLSYDAPWPVRKVPLRSTPHFVSYHLESKTYCVVTSTMTPCSYLVRLNGDEKEYEVLERGKIILIFSLVKTCCVKFNFIQNNEILWYMLLQKQEAYIFILDVIDVVPEPGQPLTKNKIKVVYCKEQKGPVTAICQVGGFLLSAIGQKVYIWQLKNNDLAGVAFIDTQIYIHLAISIKNLILVGDFCKSVSLLRYQEESRTLSLVSRDVKPLEVFGIEFFVDNTQLGFLVTDSEKNLVLYMYQPEARESCGGHRLLRKADFHVGSSVMTMFRIRCRIGDMWNVDRRQAAIIEKRHITMYATLDGSLGFVLPVPEKTYRRLLMLQNVLVTHIPHTAGLNPKAFRIHRSHRRFLVNPHKNVLDGDLLWKFLNLSVLEKTELAKKIGTTTEQITEDIVEISRYTAHF</sequence>
<evidence type="ECO:0000256" key="1">
    <source>
        <dbReference type="SAM" id="MobiDB-lite"/>
    </source>
</evidence>
<dbReference type="Pfam" id="PF03178">
    <property type="entry name" value="CPSF_A"/>
    <property type="match status" value="1"/>
</dbReference>
<feature type="compositionally biased region" description="Basic and acidic residues" evidence="1">
    <location>
        <begin position="205"/>
        <end position="231"/>
    </location>
</feature>
<evidence type="ECO:0000313" key="5">
    <source>
        <dbReference type="RefSeq" id="XP_022249676.1"/>
    </source>
</evidence>
<dbReference type="Gene3D" id="1.10.150.910">
    <property type="match status" value="1"/>
</dbReference>
<feature type="region of interest" description="Disordered" evidence="1">
    <location>
        <begin position="59"/>
        <end position="81"/>
    </location>
</feature>
<dbReference type="RefSeq" id="XP_022249676.1">
    <property type="nucleotide sequence ID" value="XM_022393968.1"/>
</dbReference>
<dbReference type="InterPro" id="IPR058543">
    <property type="entry name" value="Beta-prop_RSE1/DDB1/CPSF1_2nd"/>
</dbReference>
<name>A0ABM1T1C0_LIMPO</name>
<keyword evidence="4" id="KW-1185">Reference proteome</keyword>
<evidence type="ECO:0000259" key="3">
    <source>
        <dbReference type="Pfam" id="PF23726"/>
    </source>
</evidence>
<evidence type="ECO:0000313" key="4">
    <source>
        <dbReference type="Proteomes" id="UP000694941"/>
    </source>
</evidence>
<dbReference type="GeneID" id="106466009"/>
<dbReference type="PANTHER" id="PTHR10644">
    <property type="entry name" value="DNA REPAIR/RNA PROCESSING CPSF FAMILY"/>
    <property type="match status" value="1"/>
</dbReference>
<evidence type="ECO:0000259" key="2">
    <source>
        <dbReference type="Pfam" id="PF03178"/>
    </source>
</evidence>
<feature type="domain" description="RSE1/DDB1/CPSF1 C-terminal" evidence="2">
    <location>
        <begin position="745"/>
        <end position="1019"/>
    </location>
</feature>
<dbReference type="InterPro" id="IPR015943">
    <property type="entry name" value="WD40/YVTN_repeat-like_dom_sf"/>
</dbReference>
<proteinExistence type="predicted"/>
<dbReference type="InterPro" id="IPR050358">
    <property type="entry name" value="RSE1/DDB1/CFT1"/>
</dbReference>
<dbReference type="Gene3D" id="2.130.10.10">
    <property type="entry name" value="YVTN repeat-like/Quinoprotein amine dehydrogenase"/>
    <property type="match status" value="3"/>
</dbReference>
<feature type="non-terminal residue" evidence="5">
    <location>
        <position position="1"/>
    </location>
</feature>
<feature type="domain" description="RSE1/DDB1/CPSF1 second beta-propeller" evidence="3">
    <location>
        <begin position="178"/>
        <end position="649"/>
    </location>
</feature>
<reference evidence="5" key="1">
    <citation type="submission" date="2025-08" db="UniProtKB">
        <authorList>
            <consortium name="RefSeq"/>
        </authorList>
    </citation>
    <scope>IDENTIFICATION</scope>
    <source>
        <tissue evidence="5">Muscle</tissue>
    </source>
</reference>
<feature type="region of interest" description="Disordered" evidence="1">
    <location>
        <begin position="201"/>
        <end position="231"/>
    </location>
</feature>
<gene>
    <name evidence="5" type="primary">LOC106466009</name>
</gene>